<dbReference type="AlphaFoldDB" id="A0A4Y2L4Y0"/>
<dbReference type="EMBL" id="BGPR01005391">
    <property type="protein sequence ID" value="GBN09761.1"/>
    <property type="molecule type" value="Genomic_DNA"/>
</dbReference>
<organism evidence="1 2">
    <name type="scientific">Araneus ventricosus</name>
    <name type="common">Orbweaver spider</name>
    <name type="synonym">Epeira ventricosa</name>
    <dbReference type="NCBI Taxonomy" id="182803"/>
    <lineage>
        <taxon>Eukaryota</taxon>
        <taxon>Metazoa</taxon>
        <taxon>Ecdysozoa</taxon>
        <taxon>Arthropoda</taxon>
        <taxon>Chelicerata</taxon>
        <taxon>Arachnida</taxon>
        <taxon>Araneae</taxon>
        <taxon>Araneomorphae</taxon>
        <taxon>Entelegynae</taxon>
        <taxon>Araneoidea</taxon>
        <taxon>Araneidae</taxon>
        <taxon>Araneus</taxon>
    </lineage>
</organism>
<gene>
    <name evidence="1" type="ORF">AVEN_58661_1</name>
</gene>
<evidence type="ECO:0000313" key="1">
    <source>
        <dbReference type="EMBL" id="GBN09761.1"/>
    </source>
</evidence>
<protein>
    <submittedName>
        <fullName evidence="1">Uncharacterized protein</fullName>
    </submittedName>
</protein>
<keyword evidence="2" id="KW-1185">Reference proteome</keyword>
<evidence type="ECO:0000313" key="2">
    <source>
        <dbReference type="Proteomes" id="UP000499080"/>
    </source>
</evidence>
<proteinExistence type="predicted"/>
<sequence length="142" mass="16157">MKKALLFLHAFSGCDTTSSFYRQGKKLFQFILRKEAFLQITQVNMSKQVQLDSIVDAGQRLLVALYGGKDGDTLNGLRFQMFTKSLVKEFEFGFTTYSAGSCTGSSDESPELRLVNYQTWFGSNYHHQRSSYTVSFHGHILQ</sequence>
<comment type="caution">
    <text evidence="1">The sequence shown here is derived from an EMBL/GenBank/DDBJ whole genome shotgun (WGS) entry which is preliminary data.</text>
</comment>
<accession>A0A4Y2L4Y0</accession>
<dbReference type="Proteomes" id="UP000499080">
    <property type="component" value="Unassembled WGS sequence"/>
</dbReference>
<reference evidence="1 2" key="1">
    <citation type="journal article" date="2019" name="Sci. Rep.">
        <title>Orb-weaving spider Araneus ventricosus genome elucidates the spidroin gene catalogue.</title>
        <authorList>
            <person name="Kono N."/>
            <person name="Nakamura H."/>
            <person name="Ohtoshi R."/>
            <person name="Moran D.A.P."/>
            <person name="Shinohara A."/>
            <person name="Yoshida Y."/>
            <person name="Fujiwara M."/>
            <person name="Mori M."/>
            <person name="Tomita M."/>
            <person name="Arakawa K."/>
        </authorList>
    </citation>
    <scope>NUCLEOTIDE SEQUENCE [LARGE SCALE GENOMIC DNA]</scope>
</reference>
<name>A0A4Y2L4Y0_ARAVE</name>
<dbReference type="OrthoDB" id="6777275at2759"/>